<feature type="transmembrane region" description="Helical" evidence="1">
    <location>
        <begin position="66"/>
        <end position="88"/>
    </location>
</feature>
<sequence length="122" mass="13319">MLSAMFLAVAGMGLTFFPQELNAYIAIGVNKYFTLIIQIMGALYFGFAMINWMAKGSIIGGIYNRPLVIGNFAHFFIGGIALVKVVLADDHMPAAIWILAGIYSVFAILFGILFNRHPNAQA</sequence>
<reference evidence="2 3" key="1">
    <citation type="submission" date="2019-02" db="EMBL/GenBank/DDBJ databases">
        <title>Bacterial novel species Mucilaginibacter sp. 17JY9-4 isolated from soil.</title>
        <authorList>
            <person name="Jung H.-Y."/>
        </authorList>
    </citation>
    <scope>NUCLEOTIDE SEQUENCE [LARGE SCALE GENOMIC DNA]</scope>
    <source>
        <strain evidence="2 3">17JY9-4</strain>
    </source>
</reference>
<evidence type="ECO:0000313" key="3">
    <source>
        <dbReference type="Proteomes" id="UP000293331"/>
    </source>
</evidence>
<evidence type="ECO:0000313" key="2">
    <source>
        <dbReference type="EMBL" id="RYU89654.1"/>
    </source>
</evidence>
<dbReference type="EMBL" id="SEWG01000005">
    <property type="protein sequence ID" value="RYU89654.1"/>
    <property type="molecule type" value="Genomic_DNA"/>
</dbReference>
<organism evidence="2 3">
    <name type="scientific">Mucilaginibacter terrigena</name>
    <dbReference type="NCBI Taxonomy" id="2492395"/>
    <lineage>
        <taxon>Bacteria</taxon>
        <taxon>Pseudomonadati</taxon>
        <taxon>Bacteroidota</taxon>
        <taxon>Sphingobacteriia</taxon>
        <taxon>Sphingobacteriales</taxon>
        <taxon>Sphingobacteriaceae</taxon>
        <taxon>Mucilaginibacter</taxon>
    </lineage>
</organism>
<evidence type="ECO:0000256" key="1">
    <source>
        <dbReference type="SAM" id="Phobius"/>
    </source>
</evidence>
<keyword evidence="1" id="KW-0472">Membrane</keyword>
<name>A0A4Q5LK10_9SPHI</name>
<proteinExistence type="predicted"/>
<keyword evidence="3" id="KW-1185">Reference proteome</keyword>
<comment type="caution">
    <text evidence="2">The sequence shown here is derived from an EMBL/GenBank/DDBJ whole genome shotgun (WGS) entry which is preliminary data.</text>
</comment>
<dbReference type="Proteomes" id="UP000293331">
    <property type="component" value="Unassembled WGS sequence"/>
</dbReference>
<accession>A0A4Q5LK10</accession>
<dbReference type="AlphaFoldDB" id="A0A4Q5LK10"/>
<gene>
    <name evidence="2" type="ORF">EWM62_14500</name>
</gene>
<feature type="transmembrane region" description="Helical" evidence="1">
    <location>
        <begin position="33"/>
        <end position="54"/>
    </location>
</feature>
<keyword evidence="1" id="KW-1133">Transmembrane helix</keyword>
<protein>
    <submittedName>
        <fullName evidence="2">Uncharacterized protein</fullName>
    </submittedName>
</protein>
<dbReference type="OrthoDB" id="2913980at2"/>
<feature type="transmembrane region" description="Helical" evidence="1">
    <location>
        <begin position="94"/>
        <end position="114"/>
    </location>
</feature>
<keyword evidence="1" id="KW-0812">Transmembrane</keyword>